<feature type="region of interest" description="Disordered" evidence="1">
    <location>
        <begin position="25"/>
        <end position="44"/>
    </location>
</feature>
<dbReference type="EMBL" id="MLQL01000057">
    <property type="protein sequence ID" value="OQE13000.1"/>
    <property type="molecule type" value="Genomic_DNA"/>
</dbReference>
<reference evidence="3" key="1">
    <citation type="journal article" date="2017" name="Nat. Microbiol.">
        <title>Global analysis of biosynthetic gene clusters reveals vast potential of secondary metabolite production in Penicillium species.</title>
        <authorList>
            <person name="Nielsen J.C."/>
            <person name="Grijseels S."/>
            <person name="Prigent S."/>
            <person name="Ji B."/>
            <person name="Dainat J."/>
            <person name="Nielsen K.F."/>
            <person name="Frisvad J.C."/>
            <person name="Workman M."/>
            <person name="Nielsen J."/>
        </authorList>
    </citation>
    <scope>NUCLEOTIDE SEQUENCE [LARGE SCALE GENOMIC DNA]</scope>
    <source>
        <strain evidence="3">IBT 14082</strain>
    </source>
</reference>
<organism evidence="2 3">
    <name type="scientific">Penicillium flavigenum</name>
    <dbReference type="NCBI Taxonomy" id="254877"/>
    <lineage>
        <taxon>Eukaryota</taxon>
        <taxon>Fungi</taxon>
        <taxon>Dikarya</taxon>
        <taxon>Ascomycota</taxon>
        <taxon>Pezizomycotina</taxon>
        <taxon>Eurotiomycetes</taxon>
        <taxon>Eurotiomycetidae</taxon>
        <taxon>Eurotiales</taxon>
        <taxon>Aspergillaceae</taxon>
        <taxon>Penicillium</taxon>
    </lineage>
</organism>
<feature type="compositionally biased region" description="Polar residues" evidence="1">
    <location>
        <begin position="97"/>
        <end position="109"/>
    </location>
</feature>
<protein>
    <submittedName>
        <fullName evidence="2">Uncharacterized protein</fullName>
    </submittedName>
</protein>
<sequence length="213" mass="23972">MSGFGRAKLDNGQVFMLEILRSVELPEERRAEPSGGPSKATPEGNFAIVRHYQREAIKSKPQFNPEAFDTPIAAQTRAKTGHELDKEMARLRLDPFVTSTRQKSHSSSIRELVPLEDMTPSRSSGPSPTPGPSPPNTISQELDKILYPPTKEEQIVNTALIVFLNALTTTHFDFYSNWTLHRKPFIATFENAQFQARTDCYLDSPDDKTRLLL</sequence>
<gene>
    <name evidence="2" type="ORF">PENFLA_c057G02858</name>
</gene>
<evidence type="ECO:0000256" key="1">
    <source>
        <dbReference type="SAM" id="MobiDB-lite"/>
    </source>
</evidence>
<dbReference type="AlphaFoldDB" id="A0A1V6SGU8"/>
<feature type="region of interest" description="Disordered" evidence="1">
    <location>
        <begin position="95"/>
        <end position="140"/>
    </location>
</feature>
<evidence type="ECO:0000313" key="3">
    <source>
        <dbReference type="Proteomes" id="UP000191342"/>
    </source>
</evidence>
<comment type="caution">
    <text evidence="2">The sequence shown here is derived from an EMBL/GenBank/DDBJ whole genome shotgun (WGS) entry which is preliminary data.</text>
</comment>
<dbReference type="OrthoDB" id="3508621at2759"/>
<dbReference type="Proteomes" id="UP000191342">
    <property type="component" value="Unassembled WGS sequence"/>
</dbReference>
<accession>A0A1V6SGU8</accession>
<keyword evidence="3" id="KW-1185">Reference proteome</keyword>
<name>A0A1V6SGU8_9EURO</name>
<evidence type="ECO:0000313" key="2">
    <source>
        <dbReference type="EMBL" id="OQE13000.1"/>
    </source>
</evidence>
<dbReference type="STRING" id="254877.A0A1V6SGU8"/>
<proteinExistence type="predicted"/>